<dbReference type="PATRIC" id="fig|2287.9.peg.1797"/>
<dbReference type="AlphaFoldDB" id="A0A157T1P2"/>
<evidence type="ECO:0000313" key="3">
    <source>
        <dbReference type="EMBL" id="SAI85272.1"/>
    </source>
</evidence>
<dbReference type="PANTHER" id="PTHR43767:SF11">
    <property type="entry name" value="MEDIUM-CHAIN-FATTY-ACID--COA LIGASE"/>
    <property type="match status" value="1"/>
</dbReference>
<gene>
    <name evidence="3" type="ORF">SSOP1_1718</name>
</gene>
<protein>
    <submittedName>
        <fullName evidence="3">AMP-dependent synthetase</fullName>
    </submittedName>
</protein>
<evidence type="ECO:0000313" key="4">
    <source>
        <dbReference type="Proteomes" id="UP000076770"/>
    </source>
</evidence>
<dbReference type="GO" id="GO:0016877">
    <property type="term" value="F:ligase activity, forming carbon-sulfur bonds"/>
    <property type="evidence" value="ECO:0007669"/>
    <property type="project" value="UniProtKB-ARBA"/>
</dbReference>
<dbReference type="Gene3D" id="3.30.300.30">
    <property type="match status" value="1"/>
</dbReference>
<sequence length="516" mass="57858">MEMQEGFTVFSLLKRAVTMAPDKEIVDPFRNVRQSYKETYERIIGISNSMLSIGISKGSIIGVADYNTLKFVELLFASSLIGTIIYPVNVKLPYDQLLYTIKHARVEWLFASKDFIFLFKDFTKEKIISIDSNDTKITYDDLVSRKLVKEPEIYVKGSDPYSILFTSGTTGLPKAVMYTNEKTVHGAIGMVHQLSLYNSPSSLKNNDIILGLIPYYHLWSWGSLFHATYLGAKYVTSGKFEPIKTLEIIEKEKVTWLNAVPTMMYMLLSAAKQGQLNGLKTLIGGSPISSNLAKKLKESGVSFASIYGGTDMLAISITIIPANTNIQSIEDYARVYTHPLPFVELKVVKPDGKEAKVGEIGHLWVKTPWLPGEYLNDLENTKSSYEDGWFKTGDIAMIIDDYHTIRILDREKDLIKSGGEWIIPSIIESIISEVSGVDLVAVIGRIDEKWGERPIALVKGKGSNLKENIISHLRSASTQGLIPKWWVPDDIVIVDDLPLTSTGKVNKKVLKERTKW</sequence>
<dbReference type="InterPro" id="IPR000873">
    <property type="entry name" value="AMP-dep_synth/lig_dom"/>
</dbReference>
<dbReference type="InterPro" id="IPR020845">
    <property type="entry name" value="AMP-binding_CS"/>
</dbReference>
<dbReference type="InterPro" id="IPR042099">
    <property type="entry name" value="ANL_N_sf"/>
</dbReference>
<dbReference type="Gene3D" id="3.40.50.12780">
    <property type="entry name" value="N-terminal domain of ligase-like"/>
    <property type="match status" value="1"/>
</dbReference>
<feature type="domain" description="AMP-dependent synthetase/ligase" evidence="1">
    <location>
        <begin position="14"/>
        <end position="374"/>
    </location>
</feature>
<dbReference type="SUPFAM" id="SSF56801">
    <property type="entry name" value="Acetyl-CoA synthetase-like"/>
    <property type="match status" value="1"/>
</dbReference>
<evidence type="ECO:0000259" key="1">
    <source>
        <dbReference type="Pfam" id="PF00501"/>
    </source>
</evidence>
<dbReference type="Proteomes" id="UP000076770">
    <property type="component" value="Chromosome i"/>
</dbReference>
<dbReference type="InterPro" id="IPR025110">
    <property type="entry name" value="AMP-bd_C"/>
</dbReference>
<proteinExistence type="predicted"/>
<reference evidence="4" key="1">
    <citation type="submission" date="2016-04" db="EMBL/GenBank/DDBJ databases">
        <authorList>
            <person name="Shah S.A."/>
            <person name="Garrett R.A."/>
        </authorList>
    </citation>
    <scope>NUCLEOTIDE SEQUENCE [LARGE SCALE GENOMIC DNA]</scope>
    <source>
        <strain evidence="4">ATCC 35091 / DSM 1616 / JCM 8930 / NBRC 15331 / P1</strain>
    </source>
</reference>
<name>A0A157T1P2_SACSO</name>
<dbReference type="Pfam" id="PF13193">
    <property type="entry name" value="AMP-binding_C"/>
    <property type="match status" value="1"/>
</dbReference>
<dbReference type="InterPro" id="IPR045851">
    <property type="entry name" value="AMP-bd_C_sf"/>
</dbReference>
<dbReference type="InterPro" id="IPR050237">
    <property type="entry name" value="ATP-dep_AMP-bd_enzyme"/>
</dbReference>
<feature type="domain" description="AMP-binding enzyme C-terminal" evidence="2">
    <location>
        <begin position="427"/>
        <end position="504"/>
    </location>
</feature>
<dbReference type="EMBL" id="LT549890">
    <property type="protein sequence ID" value="SAI85272.1"/>
    <property type="molecule type" value="Genomic_DNA"/>
</dbReference>
<accession>A0A157T1P2</accession>
<evidence type="ECO:0000259" key="2">
    <source>
        <dbReference type="Pfam" id="PF13193"/>
    </source>
</evidence>
<organism evidence="3 4">
    <name type="scientific">Saccharolobus solfataricus</name>
    <name type="common">Sulfolobus solfataricus</name>
    <dbReference type="NCBI Taxonomy" id="2287"/>
    <lineage>
        <taxon>Archaea</taxon>
        <taxon>Thermoproteota</taxon>
        <taxon>Thermoprotei</taxon>
        <taxon>Sulfolobales</taxon>
        <taxon>Sulfolobaceae</taxon>
        <taxon>Saccharolobus</taxon>
    </lineage>
</organism>
<dbReference type="PROSITE" id="PS00455">
    <property type="entry name" value="AMP_BINDING"/>
    <property type="match status" value="1"/>
</dbReference>
<dbReference type="PANTHER" id="PTHR43767">
    <property type="entry name" value="LONG-CHAIN-FATTY-ACID--COA LIGASE"/>
    <property type="match status" value="1"/>
</dbReference>
<dbReference type="Pfam" id="PF00501">
    <property type="entry name" value="AMP-binding"/>
    <property type="match status" value="1"/>
</dbReference>